<organism evidence="1 2">
    <name type="scientific">Adhaeribacter swui</name>
    <dbReference type="NCBI Taxonomy" id="2086471"/>
    <lineage>
        <taxon>Bacteria</taxon>
        <taxon>Pseudomonadati</taxon>
        <taxon>Bacteroidota</taxon>
        <taxon>Cytophagia</taxon>
        <taxon>Cytophagales</taxon>
        <taxon>Hymenobacteraceae</taxon>
        <taxon>Adhaeribacter</taxon>
    </lineage>
</organism>
<sequence>MKKYTKDFLIAAHDKSSSHKKEIMESEQCVCFYCQGIYSPTEIVEWINENNGGETAVCPKCGIDSVLGSKSGLPITDKEFIEEMTEYFF</sequence>
<proteinExistence type="predicted"/>
<name>A0A7G7GC83_9BACT</name>
<dbReference type="KEGG" id="aswu:HUW51_19290"/>
<evidence type="ECO:0008006" key="3">
    <source>
        <dbReference type="Google" id="ProtNLM"/>
    </source>
</evidence>
<protein>
    <recommendedName>
        <fullName evidence="3">Cytoplasmic protein</fullName>
    </recommendedName>
</protein>
<gene>
    <name evidence="1" type="ORF">HUW51_19290</name>
</gene>
<dbReference type="RefSeq" id="WP_185271261.1">
    <property type="nucleotide sequence ID" value="NZ_CP055156.1"/>
</dbReference>
<evidence type="ECO:0000313" key="1">
    <source>
        <dbReference type="EMBL" id="QNF34767.1"/>
    </source>
</evidence>
<dbReference type="EMBL" id="CP055156">
    <property type="protein sequence ID" value="QNF34767.1"/>
    <property type="molecule type" value="Genomic_DNA"/>
</dbReference>
<dbReference type="AlphaFoldDB" id="A0A7G7GC83"/>
<evidence type="ECO:0000313" key="2">
    <source>
        <dbReference type="Proteomes" id="UP000515237"/>
    </source>
</evidence>
<reference evidence="1 2" key="1">
    <citation type="journal article" date="2018" name="Int. J. Syst. Evol. Microbiol.">
        <title>Adhaeribacter swui sp. nov., isolated from wet mud.</title>
        <authorList>
            <person name="Kim D.U."/>
            <person name="Kim K.W."/>
            <person name="Kang M.S."/>
            <person name="Kim J.Y."/>
            <person name="Jang J.H."/>
            <person name="Kim M.K."/>
        </authorList>
    </citation>
    <scope>NUCLEOTIDE SEQUENCE [LARGE SCALE GENOMIC DNA]</scope>
    <source>
        <strain evidence="1 2">KCTC 52873</strain>
    </source>
</reference>
<dbReference type="Proteomes" id="UP000515237">
    <property type="component" value="Chromosome"/>
</dbReference>
<keyword evidence="2" id="KW-1185">Reference proteome</keyword>
<accession>A0A7G7GC83</accession>